<dbReference type="Pfam" id="PF13408">
    <property type="entry name" value="Zn_ribbon_recom"/>
    <property type="match status" value="1"/>
</dbReference>
<sequence>MKVAAYIRVSTEEQAQEGYSIPAQRSRLEAYALSQGWEIVQWYVDEGESAKDLNRTELKRMLKALEQNIFDCVLVYRLDRLTRSVLDLYQLLNKFEKHNVKFKSATEVYDTTTAIGRLFITLVAALAQWERENLAERVRMGMQQKAKEGKWTVSTPPFGYDAHDSILKINSTEAAVVKEIYKLYLSGKGMLNIARDLNQRGLWTKRGKPWSSGTIEYILTNPIYAGTLRYNYRVNKDQYFEVDGVAPAIVSEEDFNLAQKIISSRRQVHPRQATSKFIFSKVLKCGRCGKTLIGKTCQSKRGDKVYSSYNYFCPNRRRALCDMPLINQNFMEQKFLEMMDSWQMEQEAAELLQDQVAATVEDRTETIRQLEQELKEIEKRRSKWQYAWVNNMFSSDDAKNDSEFKKRMTEENENEKLIRQELESLSYHETPSQDSNILEYLTDIKLNWEYMDNKAKKQFILIAINSMTVDKISKEKSPDSIEIKEVRFN</sequence>
<evidence type="ECO:0000256" key="4">
    <source>
        <dbReference type="PROSITE-ProRule" id="PRU10137"/>
    </source>
</evidence>
<dbReference type="CDD" id="cd00338">
    <property type="entry name" value="Ser_Recombinase"/>
    <property type="match status" value="1"/>
</dbReference>
<keyword evidence="5" id="KW-0175">Coiled coil</keyword>
<evidence type="ECO:0000259" key="6">
    <source>
        <dbReference type="PROSITE" id="PS51736"/>
    </source>
</evidence>
<dbReference type="SMART" id="SM00857">
    <property type="entry name" value="Resolvase"/>
    <property type="match status" value="1"/>
</dbReference>
<keyword evidence="2" id="KW-0238">DNA-binding</keyword>
<feature type="active site" description="O-(5'-phospho-DNA)-serine intermediate" evidence="4">
    <location>
        <position position="10"/>
    </location>
</feature>
<dbReference type="EMBL" id="JAJODE010000008">
    <property type="protein sequence ID" value="MCD4838132.1"/>
    <property type="molecule type" value="Genomic_DNA"/>
</dbReference>
<dbReference type="Gene3D" id="3.40.50.1390">
    <property type="entry name" value="Resolvase, N-terminal catalytic domain"/>
    <property type="match status" value="1"/>
</dbReference>
<reference evidence="8 9" key="1">
    <citation type="journal article" date="2023" name="Antonie Van Leeuwenhoek">
        <title>Unveiling the genomic potential of a novel thermostable glycoside hydrolases producing Neobacillus sedimentimangrovi UE25.</title>
        <authorList>
            <person name="Ejaz U."/>
            <person name="Saleem F."/>
            <person name="Rashid R."/>
            <person name="Hasan K.A."/>
            <person name="Syed M.N."/>
            <person name="Sohail M."/>
        </authorList>
    </citation>
    <scope>NUCLEOTIDE SEQUENCE [LARGE SCALE GENOMIC DNA]</scope>
    <source>
        <strain evidence="8 9">UE25</strain>
    </source>
</reference>
<dbReference type="InterPro" id="IPR036162">
    <property type="entry name" value="Resolvase-like_N_sf"/>
</dbReference>
<evidence type="ECO:0000256" key="5">
    <source>
        <dbReference type="SAM" id="Coils"/>
    </source>
</evidence>
<dbReference type="InterPro" id="IPR006119">
    <property type="entry name" value="Resolv_N"/>
</dbReference>
<protein>
    <submittedName>
        <fullName evidence="8">Recombinase family protein</fullName>
    </submittedName>
</protein>
<comment type="caution">
    <text evidence="8">The sequence shown here is derived from an EMBL/GenBank/DDBJ whole genome shotgun (WGS) entry which is preliminary data.</text>
</comment>
<feature type="coiled-coil region" evidence="5">
    <location>
        <begin position="360"/>
        <end position="425"/>
    </location>
</feature>
<keyword evidence="9" id="KW-1185">Reference proteome</keyword>
<evidence type="ECO:0000259" key="7">
    <source>
        <dbReference type="PROSITE" id="PS51737"/>
    </source>
</evidence>
<evidence type="ECO:0000256" key="1">
    <source>
        <dbReference type="ARBA" id="ARBA00022908"/>
    </source>
</evidence>
<gene>
    <name evidence="8" type="ORF">LRS37_04455</name>
</gene>
<dbReference type="Pfam" id="PF07508">
    <property type="entry name" value="Recombinase"/>
    <property type="match status" value="1"/>
</dbReference>
<keyword evidence="3" id="KW-0233">DNA recombination</keyword>
<feature type="domain" description="Resolvase/invertase-type recombinase catalytic" evidence="6">
    <location>
        <begin position="2"/>
        <end position="149"/>
    </location>
</feature>
<proteinExistence type="predicted"/>
<dbReference type="Gene3D" id="3.90.1750.20">
    <property type="entry name" value="Putative Large Serine Recombinase, Chain B, Domain 2"/>
    <property type="match status" value="1"/>
</dbReference>
<evidence type="ECO:0000313" key="8">
    <source>
        <dbReference type="EMBL" id="MCD4838132.1"/>
    </source>
</evidence>
<feature type="domain" description="Recombinase" evidence="7">
    <location>
        <begin position="157"/>
        <end position="268"/>
    </location>
</feature>
<dbReference type="InterPro" id="IPR025827">
    <property type="entry name" value="Zn_ribbon_recom_dom"/>
</dbReference>
<dbReference type="SUPFAM" id="SSF53041">
    <property type="entry name" value="Resolvase-like"/>
    <property type="match status" value="1"/>
</dbReference>
<dbReference type="RefSeq" id="WP_231314320.1">
    <property type="nucleotide sequence ID" value="NZ_JAJODE010000008.1"/>
</dbReference>
<dbReference type="Proteomes" id="UP001162836">
    <property type="component" value="Unassembled WGS sequence"/>
</dbReference>
<dbReference type="PROSITE" id="PS51736">
    <property type="entry name" value="RECOMBINASES_3"/>
    <property type="match status" value="1"/>
</dbReference>
<dbReference type="PROSITE" id="PS51737">
    <property type="entry name" value="RECOMBINASE_DNA_BIND"/>
    <property type="match status" value="1"/>
</dbReference>
<dbReference type="InterPro" id="IPR006118">
    <property type="entry name" value="Recombinase_CS"/>
</dbReference>
<evidence type="ECO:0000313" key="9">
    <source>
        <dbReference type="Proteomes" id="UP001162836"/>
    </source>
</evidence>
<name>A0ABS8QFY5_9BACI</name>
<dbReference type="Pfam" id="PF00239">
    <property type="entry name" value="Resolvase"/>
    <property type="match status" value="1"/>
</dbReference>
<dbReference type="PANTHER" id="PTHR30461">
    <property type="entry name" value="DNA-INVERTASE FROM LAMBDOID PROPHAGE"/>
    <property type="match status" value="1"/>
</dbReference>
<evidence type="ECO:0000256" key="3">
    <source>
        <dbReference type="ARBA" id="ARBA00023172"/>
    </source>
</evidence>
<organism evidence="8 9">
    <name type="scientific">Neobacillus sedimentimangrovi</name>
    <dbReference type="NCBI Taxonomy" id="2699460"/>
    <lineage>
        <taxon>Bacteria</taxon>
        <taxon>Bacillati</taxon>
        <taxon>Bacillota</taxon>
        <taxon>Bacilli</taxon>
        <taxon>Bacillales</taxon>
        <taxon>Bacillaceae</taxon>
        <taxon>Neobacillus</taxon>
    </lineage>
</organism>
<dbReference type="InterPro" id="IPR011109">
    <property type="entry name" value="DNA_bind_recombinase_dom"/>
</dbReference>
<dbReference type="PROSITE" id="PS00397">
    <property type="entry name" value="RECOMBINASES_1"/>
    <property type="match status" value="1"/>
</dbReference>
<dbReference type="PANTHER" id="PTHR30461:SF23">
    <property type="entry name" value="DNA RECOMBINASE-RELATED"/>
    <property type="match status" value="1"/>
</dbReference>
<keyword evidence="1" id="KW-0229">DNA integration</keyword>
<accession>A0ABS8QFY5</accession>
<evidence type="ECO:0000256" key="2">
    <source>
        <dbReference type="ARBA" id="ARBA00023125"/>
    </source>
</evidence>
<dbReference type="InterPro" id="IPR050639">
    <property type="entry name" value="SSR_resolvase"/>
</dbReference>
<dbReference type="InterPro" id="IPR038109">
    <property type="entry name" value="DNA_bind_recomb_sf"/>
</dbReference>